<feature type="transmembrane region" description="Helical" evidence="1">
    <location>
        <begin position="66"/>
        <end position="89"/>
    </location>
</feature>
<organism evidence="2 3">
    <name type="scientific">Magnetospirillum gryphiswaldense (strain DSM 6361 / JCM 21280 / NBRC 15271 / MSR-1)</name>
    <dbReference type="NCBI Taxonomy" id="431944"/>
    <lineage>
        <taxon>Bacteria</taxon>
        <taxon>Pseudomonadati</taxon>
        <taxon>Pseudomonadota</taxon>
        <taxon>Alphaproteobacteria</taxon>
        <taxon>Rhodospirillales</taxon>
        <taxon>Rhodospirillaceae</taxon>
        <taxon>Magnetospirillum</taxon>
    </lineage>
</organism>
<dbReference type="AlphaFoldDB" id="V6F4K1"/>
<keyword evidence="1" id="KW-0472">Membrane</keyword>
<evidence type="ECO:0000313" key="2">
    <source>
        <dbReference type="EMBL" id="CDL00379.1"/>
    </source>
</evidence>
<protein>
    <submittedName>
        <fullName evidence="2">Uncharacterized protein</fullName>
    </submittedName>
</protein>
<dbReference type="KEGG" id="mgy:MGMSRv2__3164"/>
<dbReference type="STRING" id="1430440.MGMSRv2__3164"/>
<sequence>MDAYRHHVSGFFAHREEAESASSRLVEQGLPRTRLQIFDAGQAPPAPTPLADNNDVLKDVVVDGTIGAAVGTGIAALAELALVAASVSLFVASPLVAPLVMLGWGASLGALVGASVGASPGNDERKDGRLSDLVSDAIASGQVVLVVETRTEAETLVARNVIRASVGDCKDLNVAEKRTEL</sequence>
<reference evidence="2 3" key="1">
    <citation type="journal article" date="2014" name="Genome Announc.">
        <title>Complete genome sequence of Magnetospirillum gryphiswaldense MSR-1.</title>
        <authorList>
            <person name="Wang X."/>
            <person name="Wang Q."/>
            <person name="Zhang W."/>
            <person name="Wang Y."/>
            <person name="Li L."/>
            <person name="Wen T."/>
            <person name="Zhang T."/>
            <person name="Zhang Y."/>
            <person name="Xu J."/>
            <person name="Hu J."/>
            <person name="Li S."/>
            <person name="Liu L."/>
            <person name="Liu J."/>
            <person name="Jiang W."/>
            <person name="Tian J."/>
            <person name="Li Y."/>
            <person name="Schuler D."/>
            <person name="Wang L."/>
            <person name="Li J."/>
        </authorList>
    </citation>
    <scope>NUCLEOTIDE SEQUENCE [LARGE SCALE GENOMIC DNA]</scope>
    <source>
        <strain evidence="3">DSM 6361 / JCM 21280 / NBRC 15271 / MSR-1</strain>
    </source>
</reference>
<evidence type="ECO:0000313" key="3">
    <source>
        <dbReference type="Proteomes" id="UP000018922"/>
    </source>
</evidence>
<keyword evidence="1" id="KW-0812">Transmembrane</keyword>
<keyword evidence="1" id="KW-1133">Transmembrane helix</keyword>
<feature type="transmembrane region" description="Helical" evidence="1">
    <location>
        <begin position="95"/>
        <end position="116"/>
    </location>
</feature>
<proteinExistence type="predicted"/>
<dbReference type="Proteomes" id="UP000018922">
    <property type="component" value="Chromosome I"/>
</dbReference>
<accession>V6F4K1</accession>
<keyword evidence="3" id="KW-1185">Reference proteome</keyword>
<evidence type="ECO:0000256" key="1">
    <source>
        <dbReference type="SAM" id="Phobius"/>
    </source>
</evidence>
<dbReference type="eggNOG" id="ENOG5032USU">
    <property type="taxonomic scope" value="Bacteria"/>
</dbReference>
<dbReference type="HOGENOM" id="CLU_1567483_0_0_5"/>
<gene>
    <name evidence="2" type="ordered locus">MGMSRv2__3164</name>
</gene>
<name>V6F4K1_MAGGM</name>
<dbReference type="EMBL" id="HG794546">
    <property type="protein sequence ID" value="CDL00379.1"/>
    <property type="molecule type" value="Genomic_DNA"/>
</dbReference>